<dbReference type="PANTHER" id="PTHR23023">
    <property type="entry name" value="DIMETHYLANILINE MONOOXYGENASE"/>
    <property type="match status" value="1"/>
</dbReference>
<evidence type="ECO:0000256" key="3">
    <source>
        <dbReference type="ARBA" id="ARBA00023002"/>
    </source>
</evidence>
<dbReference type="SUPFAM" id="SSF51905">
    <property type="entry name" value="FAD/NAD(P)-binding domain"/>
    <property type="match status" value="2"/>
</dbReference>
<accession>A0A292Q7D6</accession>
<dbReference type="EMBL" id="LN890948">
    <property type="protein sequence ID" value="CUS15324.1"/>
    <property type="molecule type" value="Genomic_DNA"/>
</dbReference>
<protein>
    <submittedName>
        <fullName evidence="4">Uncharacterized protein</fullName>
    </submittedName>
</protein>
<dbReference type="InterPro" id="IPR050346">
    <property type="entry name" value="FMO-like"/>
</dbReference>
<keyword evidence="5" id="KW-1185">Reference proteome</keyword>
<organism evidence="4 5">
    <name type="scientific">Tuber aestivum</name>
    <name type="common">summer truffle</name>
    <dbReference type="NCBI Taxonomy" id="59557"/>
    <lineage>
        <taxon>Eukaryota</taxon>
        <taxon>Fungi</taxon>
        <taxon>Dikarya</taxon>
        <taxon>Ascomycota</taxon>
        <taxon>Pezizomycotina</taxon>
        <taxon>Pezizomycetes</taxon>
        <taxon>Pezizales</taxon>
        <taxon>Tuberaceae</taxon>
        <taxon>Tuber</taxon>
    </lineage>
</organism>
<dbReference type="Pfam" id="PF13738">
    <property type="entry name" value="Pyr_redox_3"/>
    <property type="match status" value="1"/>
</dbReference>
<dbReference type="Proteomes" id="UP001412239">
    <property type="component" value="Unassembled WGS sequence"/>
</dbReference>
<gene>
    <name evidence="4" type="ORF">GSTUAT00000581001</name>
</gene>
<proteinExistence type="predicted"/>
<keyword evidence="1" id="KW-0285">Flavoprotein</keyword>
<sequence length="578" mass="64219">MPKVIIVGAGKLSPGLWWFGLVAAKTYLQVNPTHTLLLLESSTTIGGTWSQDRVYDGLVTHNAAGALEVSDTPLEGAPTAEGYIRGEDVANYLVKFAEKYNLLSRIVFEALVDSIDRDVDTKEWILKLARKSEGEDEVRCEKLIMATGLTSMPFIPTDIHIMDPKMTIFHSVELKKWQETLKSDKQGVERVTIYGGGKSAFDAAYMCAAAGKKVDWIIRESGQSVSSMFSAKALGKTSPLLASKRLFNALSPCIYNSETMTSKFLHGTSVGRWMVKTYWKTLNNIVMKKHGMYTSENGRKLVPELGEMGGFWSGAAPSGVISQPDFLTHLHAPDSLITIHRTRITSIEGTTIRLANGTSLPSDAHIWCTGWIRDTTPLARGSLELALRVGVPVPEESSPEHWEALESTAEDKIKSLFPLLSMPPPYNPIRRSNTPYRVYRLLAPPAMADVGDYTLVFVGLTHTPATGMIAELQALWATAYLDGRIPLEGKKGEMEKEVAEVNVWMKRRYLNLGEKCANLTFEFMPYLDTLVGDLGLNRRRKGGVSEWFGTYSPRDYRGIVSEWTRKSEKVDRKSLKGN</sequence>
<dbReference type="InterPro" id="IPR036188">
    <property type="entry name" value="FAD/NAD-bd_sf"/>
</dbReference>
<keyword evidence="2" id="KW-0274">FAD</keyword>
<dbReference type="Gene3D" id="3.50.50.60">
    <property type="entry name" value="FAD/NAD(P)-binding domain"/>
    <property type="match status" value="2"/>
</dbReference>
<reference evidence="4" key="1">
    <citation type="submission" date="2015-10" db="EMBL/GenBank/DDBJ databases">
        <authorList>
            <person name="Regsiter A."/>
            <person name="william w."/>
        </authorList>
    </citation>
    <scope>NUCLEOTIDE SEQUENCE</scope>
    <source>
        <strain evidence="4">Montdore</strain>
    </source>
</reference>
<name>A0A292Q7D6_9PEZI</name>
<evidence type="ECO:0000313" key="5">
    <source>
        <dbReference type="Proteomes" id="UP001412239"/>
    </source>
</evidence>
<evidence type="ECO:0000256" key="2">
    <source>
        <dbReference type="ARBA" id="ARBA00022827"/>
    </source>
</evidence>
<dbReference type="AlphaFoldDB" id="A0A292Q7D6"/>
<keyword evidence="3" id="KW-0560">Oxidoreductase</keyword>
<dbReference type="GO" id="GO:0016491">
    <property type="term" value="F:oxidoreductase activity"/>
    <property type="evidence" value="ECO:0007669"/>
    <property type="project" value="UniProtKB-KW"/>
</dbReference>
<evidence type="ECO:0000256" key="1">
    <source>
        <dbReference type="ARBA" id="ARBA00022630"/>
    </source>
</evidence>
<evidence type="ECO:0000313" key="4">
    <source>
        <dbReference type="EMBL" id="CUS15324.1"/>
    </source>
</evidence>